<name>A0A0A9EK07_ARUDO</name>
<dbReference type="AlphaFoldDB" id="A0A0A9EK07"/>
<proteinExistence type="predicted"/>
<reference evidence="1" key="2">
    <citation type="journal article" date="2015" name="Data Brief">
        <title>Shoot transcriptome of the giant reed, Arundo donax.</title>
        <authorList>
            <person name="Barrero R.A."/>
            <person name="Guerrero F.D."/>
            <person name="Moolhuijzen P."/>
            <person name="Goolsby J.A."/>
            <person name="Tidwell J."/>
            <person name="Bellgard S.E."/>
            <person name="Bellgard M.I."/>
        </authorList>
    </citation>
    <scope>NUCLEOTIDE SEQUENCE</scope>
    <source>
        <tissue evidence="1">Shoot tissue taken approximately 20 cm above the soil surface</tissue>
    </source>
</reference>
<protein>
    <submittedName>
        <fullName evidence="1">Uncharacterized protein</fullName>
    </submittedName>
</protein>
<organism evidence="1">
    <name type="scientific">Arundo donax</name>
    <name type="common">Giant reed</name>
    <name type="synonym">Donax arundinaceus</name>
    <dbReference type="NCBI Taxonomy" id="35708"/>
    <lineage>
        <taxon>Eukaryota</taxon>
        <taxon>Viridiplantae</taxon>
        <taxon>Streptophyta</taxon>
        <taxon>Embryophyta</taxon>
        <taxon>Tracheophyta</taxon>
        <taxon>Spermatophyta</taxon>
        <taxon>Magnoliopsida</taxon>
        <taxon>Liliopsida</taxon>
        <taxon>Poales</taxon>
        <taxon>Poaceae</taxon>
        <taxon>PACMAD clade</taxon>
        <taxon>Arundinoideae</taxon>
        <taxon>Arundineae</taxon>
        <taxon>Arundo</taxon>
    </lineage>
</organism>
<accession>A0A0A9EK07</accession>
<sequence>MGRKKLSGANRVDLTSSFVIEPGNGPKSTLALVKN</sequence>
<evidence type="ECO:0000313" key="1">
    <source>
        <dbReference type="EMBL" id="JAE00437.1"/>
    </source>
</evidence>
<reference evidence="1" key="1">
    <citation type="submission" date="2014-09" db="EMBL/GenBank/DDBJ databases">
        <authorList>
            <person name="Magalhaes I.L.F."/>
            <person name="Oliveira U."/>
            <person name="Santos F.R."/>
            <person name="Vidigal T.H.D.A."/>
            <person name="Brescovit A.D."/>
            <person name="Santos A.J."/>
        </authorList>
    </citation>
    <scope>NUCLEOTIDE SEQUENCE</scope>
    <source>
        <tissue evidence="1">Shoot tissue taken approximately 20 cm above the soil surface</tissue>
    </source>
</reference>
<dbReference type="EMBL" id="GBRH01197459">
    <property type="protein sequence ID" value="JAE00437.1"/>
    <property type="molecule type" value="Transcribed_RNA"/>
</dbReference>